<dbReference type="AlphaFoldDB" id="A0A9J6GY14"/>
<dbReference type="SUPFAM" id="SSF50494">
    <property type="entry name" value="Trypsin-like serine proteases"/>
    <property type="match status" value="1"/>
</dbReference>
<dbReference type="Proteomes" id="UP000821853">
    <property type="component" value="Unassembled WGS sequence"/>
</dbReference>
<dbReference type="EMBL" id="JABSTR010000009">
    <property type="protein sequence ID" value="KAH9379236.1"/>
    <property type="molecule type" value="Genomic_DNA"/>
</dbReference>
<evidence type="ECO:0000313" key="2">
    <source>
        <dbReference type="EMBL" id="KAH9379236.1"/>
    </source>
</evidence>
<dbReference type="InterPro" id="IPR043504">
    <property type="entry name" value="Peptidase_S1_PA_chymotrypsin"/>
</dbReference>
<accession>A0A9J6GY14</accession>
<dbReference type="VEuPathDB" id="VectorBase:HLOH_059532"/>
<keyword evidence="3" id="KW-1185">Reference proteome</keyword>
<reference evidence="2 3" key="1">
    <citation type="journal article" date="2020" name="Cell">
        <title>Large-Scale Comparative Analyses of Tick Genomes Elucidate Their Genetic Diversity and Vector Capacities.</title>
        <authorList>
            <consortium name="Tick Genome and Microbiome Consortium (TIGMIC)"/>
            <person name="Jia N."/>
            <person name="Wang J."/>
            <person name="Shi W."/>
            <person name="Du L."/>
            <person name="Sun Y."/>
            <person name="Zhan W."/>
            <person name="Jiang J.F."/>
            <person name="Wang Q."/>
            <person name="Zhang B."/>
            <person name="Ji P."/>
            <person name="Bell-Sakyi L."/>
            <person name="Cui X.M."/>
            <person name="Yuan T.T."/>
            <person name="Jiang B.G."/>
            <person name="Yang W.F."/>
            <person name="Lam T.T."/>
            <person name="Chang Q.C."/>
            <person name="Ding S.J."/>
            <person name="Wang X.J."/>
            <person name="Zhu J.G."/>
            <person name="Ruan X.D."/>
            <person name="Zhao L."/>
            <person name="Wei J.T."/>
            <person name="Ye R.Z."/>
            <person name="Que T.C."/>
            <person name="Du C.H."/>
            <person name="Zhou Y.H."/>
            <person name="Cheng J.X."/>
            <person name="Dai P.F."/>
            <person name="Guo W.B."/>
            <person name="Han X.H."/>
            <person name="Huang E.J."/>
            <person name="Li L.F."/>
            <person name="Wei W."/>
            <person name="Gao Y.C."/>
            <person name="Liu J.Z."/>
            <person name="Shao H.Z."/>
            <person name="Wang X."/>
            <person name="Wang C.C."/>
            <person name="Yang T.C."/>
            <person name="Huo Q.B."/>
            <person name="Li W."/>
            <person name="Chen H.Y."/>
            <person name="Chen S.E."/>
            <person name="Zhou L.G."/>
            <person name="Ni X.B."/>
            <person name="Tian J.H."/>
            <person name="Sheng Y."/>
            <person name="Liu T."/>
            <person name="Pan Y.S."/>
            <person name="Xia L.Y."/>
            <person name="Li J."/>
            <person name="Zhao F."/>
            <person name="Cao W.C."/>
        </authorList>
    </citation>
    <scope>NUCLEOTIDE SEQUENCE [LARGE SCALE GENOMIC DNA]</scope>
    <source>
        <strain evidence="2">HaeL-2018</strain>
    </source>
</reference>
<name>A0A9J6GY14_HAELO</name>
<gene>
    <name evidence="2" type="ORF">HPB48_006340</name>
</gene>
<feature type="domain" description="Peptidase S1" evidence="1">
    <location>
        <begin position="95"/>
        <end position="133"/>
    </location>
</feature>
<dbReference type="InterPro" id="IPR009003">
    <property type="entry name" value="Peptidase_S1_PA"/>
</dbReference>
<evidence type="ECO:0000259" key="1">
    <source>
        <dbReference type="Pfam" id="PF00089"/>
    </source>
</evidence>
<dbReference type="Pfam" id="PF00089">
    <property type="entry name" value="Trypsin"/>
    <property type="match status" value="1"/>
</dbReference>
<evidence type="ECO:0000313" key="3">
    <source>
        <dbReference type="Proteomes" id="UP000821853"/>
    </source>
</evidence>
<protein>
    <recommendedName>
        <fullName evidence="1">Peptidase S1 domain-containing protein</fullName>
    </recommendedName>
</protein>
<sequence>MDDAATKAVVPCSQRKPIRRPQVPIDATLPFPSMVAAQHFPAQHFPAPSVGVLGPTFPGPPGSSSYPTCGARNAFGIHGRVKNLHYPESGADFAEFPWHAGIMKKLAPQESLYVCGAALVASQWVATAAHCLKK</sequence>
<organism evidence="2 3">
    <name type="scientific">Haemaphysalis longicornis</name>
    <name type="common">Bush tick</name>
    <dbReference type="NCBI Taxonomy" id="44386"/>
    <lineage>
        <taxon>Eukaryota</taxon>
        <taxon>Metazoa</taxon>
        <taxon>Ecdysozoa</taxon>
        <taxon>Arthropoda</taxon>
        <taxon>Chelicerata</taxon>
        <taxon>Arachnida</taxon>
        <taxon>Acari</taxon>
        <taxon>Parasitiformes</taxon>
        <taxon>Ixodida</taxon>
        <taxon>Ixodoidea</taxon>
        <taxon>Ixodidae</taxon>
        <taxon>Haemaphysalinae</taxon>
        <taxon>Haemaphysalis</taxon>
    </lineage>
</organism>
<dbReference type="GO" id="GO:0004252">
    <property type="term" value="F:serine-type endopeptidase activity"/>
    <property type="evidence" value="ECO:0007669"/>
    <property type="project" value="InterPro"/>
</dbReference>
<comment type="caution">
    <text evidence="2">The sequence shown here is derived from an EMBL/GenBank/DDBJ whole genome shotgun (WGS) entry which is preliminary data.</text>
</comment>
<proteinExistence type="predicted"/>
<dbReference type="Gene3D" id="2.40.10.10">
    <property type="entry name" value="Trypsin-like serine proteases"/>
    <property type="match status" value="1"/>
</dbReference>
<dbReference type="InterPro" id="IPR001254">
    <property type="entry name" value="Trypsin_dom"/>
</dbReference>
<dbReference type="OrthoDB" id="531708at2759"/>
<dbReference type="GO" id="GO:0006508">
    <property type="term" value="P:proteolysis"/>
    <property type="evidence" value="ECO:0007669"/>
    <property type="project" value="InterPro"/>
</dbReference>